<keyword evidence="3" id="KW-1185">Reference proteome</keyword>
<dbReference type="Proteomes" id="UP001205843">
    <property type="component" value="Unassembled WGS sequence"/>
</dbReference>
<protein>
    <submittedName>
        <fullName evidence="2">Dienelactone hydrolase</fullName>
    </submittedName>
</protein>
<dbReference type="RefSeq" id="WP_253480714.1">
    <property type="nucleotide sequence ID" value="NZ_JALJXV010000008.1"/>
</dbReference>
<accession>A0AAE3KDB2</accession>
<dbReference type="SUPFAM" id="SSF53474">
    <property type="entry name" value="alpha/beta-Hydrolases"/>
    <property type="match status" value="1"/>
</dbReference>
<dbReference type="GO" id="GO:0016787">
    <property type="term" value="F:hydrolase activity"/>
    <property type="evidence" value="ECO:0007669"/>
    <property type="project" value="UniProtKB-KW"/>
</dbReference>
<comment type="caution">
    <text evidence="2">The sequence shown here is derived from an EMBL/GenBank/DDBJ whole genome shotgun (WGS) entry which is preliminary data.</text>
</comment>
<feature type="chain" id="PRO_5042243068" evidence="1">
    <location>
        <begin position="21"/>
        <end position="700"/>
    </location>
</feature>
<dbReference type="EMBL" id="JALJXV010000008">
    <property type="protein sequence ID" value="MCP1676068.1"/>
    <property type="molecule type" value="Genomic_DNA"/>
</dbReference>
<feature type="signal peptide" evidence="1">
    <location>
        <begin position="1"/>
        <end position="20"/>
    </location>
</feature>
<keyword evidence="2" id="KW-0378">Hydrolase</keyword>
<reference evidence="2" key="1">
    <citation type="submission" date="2022-03" db="EMBL/GenBank/DDBJ databases">
        <title>Genomic Encyclopedia of Type Strains, Phase III (KMG-III): the genomes of soil and plant-associated and newly described type strains.</title>
        <authorList>
            <person name="Whitman W."/>
        </authorList>
    </citation>
    <scope>NUCLEOTIDE SEQUENCE</scope>
    <source>
        <strain evidence="2">ANL 6-2</strain>
    </source>
</reference>
<organism evidence="2 3">
    <name type="scientific">Natronocella acetinitrilica</name>
    <dbReference type="NCBI Taxonomy" id="414046"/>
    <lineage>
        <taxon>Bacteria</taxon>
        <taxon>Pseudomonadati</taxon>
        <taxon>Pseudomonadota</taxon>
        <taxon>Gammaproteobacteria</taxon>
        <taxon>Chromatiales</taxon>
        <taxon>Ectothiorhodospiraceae</taxon>
        <taxon>Natronocella</taxon>
    </lineage>
</organism>
<dbReference type="InterPro" id="IPR029058">
    <property type="entry name" value="AB_hydrolase_fold"/>
</dbReference>
<evidence type="ECO:0000313" key="2">
    <source>
        <dbReference type="EMBL" id="MCP1676068.1"/>
    </source>
</evidence>
<dbReference type="Gene3D" id="3.40.50.1820">
    <property type="entry name" value="alpha/beta hydrolase"/>
    <property type="match status" value="1"/>
</dbReference>
<proteinExistence type="predicted"/>
<name>A0AAE3KDB2_9GAMM</name>
<evidence type="ECO:0000256" key="1">
    <source>
        <dbReference type="SAM" id="SignalP"/>
    </source>
</evidence>
<keyword evidence="1" id="KW-0732">Signal</keyword>
<sequence length="700" mass="73424">MSTRTRVTGLLCLTAAAALLNGCFFQDDTRSTGGTTSQAEPRAVAVYNPSEGELPFPDNLLFLGTEDGTLNLPVADTDPAAVLNDLHGFSSIEPWIARFTQDLDPASVASGVFVFEITTDPEQPFVPVPPTAGGTLVPQAVGTGEGDAFTALVNGNRLVIQPRQPMPPGNSYLVVLTNGLTDTAGRSVTAGLTYRTLRQPFEGEEPSNQQEQLSQLIDGHIDLAQGGTGGAIQRENVVLSWTVTTQGDIGHTLDKYRVDIANLGDRSIQVVDTGTQTPGGAADIYIGALNVRYGLGVPEDAGADLAVDFSALQLFWRCGELAALSCNSLDARDNDDDGLFFGEDVRIPVLMTVPDDDGAGAPYPVVIFQHGLTRNRTDLLAVADQLAGLEYIGIAIDAPLHGLLADSDLAGLRPSQLALFEDAIERTFNLAAQDGTGVAGSGTYYLNINNPLVLRDNLRQTSADLLALTRALVDDAVVELQEGGTQPVAVDADEIYFLGHSLGATASIPFLAREDNVLAAAIGMPGSGLARQVANSPAFQDQVLGALAEEGIFPGTPEFQQFVIVVQSVLNDAEPLNYASEFAASDRGLLLTQVVGNGGPQDQVLPPLPDPQNAPLSGSAVFATFAELDPIGQSVMDNPVKGVVSFVVGAHGDYISPPDGESASADAVRTEMRTQYLSFLGSGGLMLNVDNEDLVAPAGN</sequence>
<evidence type="ECO:0000313" key="3">
    <source>
        <dbReference type="Proteomes" id="UP001205843"/>
    </source>
</evidence>
<gene>
    <name evidence="2" type="ORF">J2T57_003227</name>
</gene>
<dbReference type="AlphaFoldDB" id="A0AAE3KDB2"/>